<name>A0ACB7ZTS1_9AGAM</name>
<sequence length="531" mass="57937">MSTPSASSELEEGPASHLSKKIFEGHSAEVLSIAYLTDGKRIASGSVGKTIRIWNIESEDQEGENLEHNFAVRRIAISPDGRKLVSGGYGGVLWDMEGREVMWTKEKGEVAGFSVAISPDGQLIAASGSKEIVLLEMATGKPNREPLQFSNAWCLAFSPDGARLAAGSGDGKVRVFDVVTGETVIGPIKAHITYVTSLVFTVDGQQIITSSKDKSIRIWDAAAGLEVGQPMLGHDGCIWQILLSPDGRHLASGSDDWTVRLWDLSSRLQVGKPLRAQGTFYSVAWAPYGRSIAAGTELGKIHLWDVPPLGDACKPEATVLSGNSPPLTNTSRTRANSLSSSILNQPAGSQPPNRSTSTRRRRGNDFFDSSLDLPAIAHPQISNIPSRAKFTATKPPISATKALKTVPKIPKVSSSPGKQPANVFARILARFHSKTRAADALQASHLPKHSPVVKVPLAEADARLYTPGSKKKPEPVDDDASEESIRDDGCLNAICFCEYFKWLAYRRELRREERRRQERQERRRQEQQPHE</sequence>
<proteinExistence type="predicted"/>
<gene>
    <name evidence="1" type="ORF">BJ138DRAFT_1166316</name>
</gene>
<evidence type="ECO:0000313" key="2">
    <source>
        <dbReference type="Proteomes" id="UP000790377"/>
    </source>
</evidence>
<dbReference type="Proteomes" id="UP000790377">
    <property type="component" value="Unassembled WGS sequence"/>
</dbReference>
<evidence type="ECO:0000313" key="1">
    <source>
        <dbReference type="EMBL" id="KAH7904551.1"/>
    </source>
</evidence>
<organism evidence="1 2">
    <name type="scientific">Hygrophoropsis aurantiaca</name>
    <dbReference type="NCBI Taxonomy" id="72124"/>
    <lineage>
        <taxon>Eukaryota</taxon>
        <taxon>Fungi</taxon>
        <taxon>Dikarya</taxon>
        <taxon>Basidiomycota</taxon>
        <taxon>Agaricomycotina</taxon>
        <taxon>Agaricomycetes</taxon>
        <taxon>Agaricomycetidae</taxon>
        <taxon>Boletales</taxon>
        <taxon>Coniophorineae</taxon>
        <taxon>Hygrophoropsidaceae</taxon>
        <taxon>Hygrophoropsis</taxon>
    </lineage>
</organism>
<dbReference type="EMBL" id="MU268434">
    <property type="protein sequence ID" value="KAH7904551.1"/>
    <property type="molecule type" value="Genomic_DNA"/>
</dbReference>
<protein>
    <submittedName>
        <fullName evidence="1">WD40-repeat-containing domain protein</fullName>
    </submittedName>
</protein>
<reference evidence="1" key="1">
    <citation type="journal article" date="2021" name="New Phytol.">
        <title>Evolutionary innovations through gain and loss of genes in the ectomycorrhizal Boletales.</title>
        <authorList>
            <person name="Wu G."/>
            <person name="Miyauchi S."/>
            <person name="Morin E."/>
            <person name="Kuo A."/>
            <person name="Drula E."/>
            <person name="Varga T."/>
            <person name="Kohler A."/>
            <person name="Feng B."/>
            <person name="Cao Y."/>
            <person name="Lipzen A."/>
            <person name="Daum C."/>
            <person name="Hundley H."/>
            <person name="Pangilinan J."/>
            <person name="Johnson J."/>
            <person name="Barry K."/>
            <person name="LaButti K."/>
            <person name="Ng V."/>
            <person name="Ahrendt S."/>
            <person name="Min B."/>
            <person name="Choi I.G."/>
            <person name="Park H."/>
            <person name="Plett J.M."/>
            <person name="Magnuson J."/>
            <person name="Spatafora J.W."/>
            <person name="Nagy L.G."/>
            <person name="Henrissat B."/>
            <person name="Grigoriev I.V."/>
            <person name="Yang Z.L."/>
            <person name="Xu J."/>
            <person name="Martin F.M."/>
        </authorList>
    </citation>
    <scope>NUCLEOTIDE SEQUENCE</scope>
    <source>
        <strain evidence="1">ATCC 28755</strain>
    </source>
</reference>
<accession>A0ACB7ZTS1</accession>
<keyword evidence="2" id="KW-1185">Reference proteome</keyword>
<comment type="caution">
    <text evidence="1">The sequence shown here is derived from an EMBL/GenBank/DDBJ whole genome shotgun (WGS) entry which is preliminary data.</text>
</comment>